<gene>
    <name evidence="2" type="ORF">F6J89_18745</name>
</gene>
<proteinExistence type="predicted"/>
<name>A0A6B3N920_9CYAN</name>
<comment type="caution">
    <text evidence="2">The sequence shown here is derived from an EMBL/GenBank/DDBJ whole genome shotgun (WGS) entry which is preliminary data.</text>
</comment>
<dbReference type="AlphaFoldDB" id="A0A6B3N920"/>
<sequence>MKEKSLLFQDFDERTIEVSKYLMLIKNLEQETIKLSMGVNNKQKIRKSDSDLEKTLKATSFLLLYNLTESTMRNAIEIIFDELSKEGISFDKIRNEIKIIIIKNIQNNHSPKNLLNKINTIAVDIISASFDKEKLFSGNLDAKKIRKTAEIYGFSCKTDSRQTEDGIDLITIKTHRNNLAHGLSSFKEVGKDVSADELLAIKKKVVCYLRQILQNIETYLANKEYLDSS</sequence>
<dbReference type="Pfam" id="PF18737">
    <property type="entry name" value="HEPN_MAE_28990"/>
    <property type="match status" value="1"/>
</dbReference>
<evidence type="ECO:0000259" key="1">
    <source>
        <dbReference type="Pfam" id="PF18737"/>
    </source>
</evidence>
<dbReference type="InterPro" id="IPR040788">
    <property type="entry name" value="HEPN_MAE_28990"/>
</dbReference>
<feature type="domain" description="MAE-28990/MAE-18760-like HEPN" evidence="1">
    <location>
        <begin position="5"/>
        <end position="225"/>
    </location>
</feature>
<evidence type="ECO:0000313" key="2">
    <source>
        <dbReference type="EMBL" id="NER29599.1"/>
    </source>
</evidence>
<reference evidence="2" key="1">
    <citation type="submission" date="2019-11" db="EMBL/GenBank/DDBJ databases">
        <title>Genomic insights into an expanded diversity of filamentous marine cyanobacteria reveals the extraordinary biosynthetic potential of Moorea and Okeania.</title>
        <authorList>
            <person name="Ferreira Leao T."/>
            <person name="Wang M."/>
            <person name="Moss N."/>
            <person name="Da Silva R."/>
            <person name="Sanders J."/>
            <person name="Nurk S."/>
            <person name="Gurevich A."/>
            <person name="Humphrey G."/>
            <person name="Reher R."/>
            <person name="Zhu Q."/>
            <person name="Belda-Ferre P."/>
            <person name="Glukhov E."/>
            <person name="Rex R."/>
            <person name="Dorrestein P.C."/>
            <person name="Knight R."/>
            <person name="Pevzner P."/>
            <person name="Gerwick W.H."/>
            <person name="Gerwick L."/>
        </authorList>
    </citation>
    <scope>NUCLEOTIDE SEQUENCE</scope>
    <source>
        <strain evidence="2">SIO1C4</strain>
    </source>
</reference>
<protein>
    <recommendedName>
        <fullName evidence="1">MAE-28990/MAE-18760-like HEPN domain-containing protein</fullName>
    </recommendedName>
</protein>
<dbReference type="EMBL" id="JAAHFQ010000396">
    <property type="protein sequence ID" value="NER29599.1"/>
    <property type="molecule type" value="Genomic_DNA"/>
</dbReference>
<accession>A0A6B3N920</accession>
<organism evidence="2">
    <name type="scientific">Symploca sp. SIO1C4</name>
    <dbReference type="NCBI Taxonomy" id="2607765"/>
    <lineage>
        <taxon>Bacteria</taxon>
        <taxon>Bacillati</taxon>
        <taxon>Cyanobacteriota</taxon>
        <taxon>Cyanophyceae</taxon>
        <taxon>Coleofasciculales</taxon>
        <taxon>Coleofasciculaceae</taxon>
        <taxon>Symploca</taxon>
    </lineage>
</organism>